<dbReference type="Pfam" id="PF10551">
    <property type="entry name" value="MULE"/>
    <property type="match status" value="1"/>
</dbReference>
<dbReference type="PANTHER" id="PTHR31973">
    <property type="entry name" value="POLYPROTEIN, PUTATIVE-RELATED"/>
    <property type="match status" value="1"/>
</dbReference>
<name>A0A816VT59_BRANA</name>
<evidence type="ECO:0000256" key="1">
    <source>
        <dbReference type="ARBA" id="ARBA00022723"/>
    </source>
</evidence>
<keyword evidence="3" id="KW-0862">Zinc</keyword>
<gene>
    <name evidence="6" type="ORF">DARMORV10_A03P34970.1</name>
</gene>
<organism evidence="6">
    <name type="scientific">Brassica napus</name>
    <name type="common">Rape</name>
    <dbReference type="NCBI Taxonomy" id="3708"/>
    <lineage>
        <taxon>Eukaryota</taxon>
        <taxon>Viridiplantae</taxon>
        <taxon>Streptophyta</taxon>
        <taxon>Embryophyta</taxon>
        <taxon>Tracheophyta</taxon>
        <taxon>Spermatophyta</taxon>
        <taxon>Magnoliopsida</taxon>
        <taxon>eudicotyledons</taxon>
        <taxon>Gunneridae</taxon>
        <taxon>Pentapetalae</taxon>
        <taxon>rosids</taxon>
        <taxon>malvids</taxon>
        <taxon>Brassicales</taxon>
        <taxon>Brassicaceae</taxon>
        <taxon>Brassiceae</taxon>
        <taxon>Brassica</taxon>
    </lineage>
</organism>
<dbReference type="InterPro" id="IPR018289">
    <property type="entry name" value="MULE_transposase_dom"/>
</dbReference>
<dbReference type="PANTHER" id="PTHR31973:SF166">
    <property type="entry name" value="OS10G0104700 PROTEIN"/>
    <property type="match status" value="1"/>
</dbReference>
<evidence type="ECO:0000256" key="4">
    <source>
        <dbReference type="PROSITE-ProRule" id="PRU00325"/>
    </source>
</evidence>
<dbReference type="OrthoDB" id="125347at2759"/>
<evidence type="ECO:0000313" key="6">
    <source>
        <dbReference type="EMBL" id="CAF2126582.1"/>
    </source>
</evidence>
<keyword evidence="1" id="KW-0479">Metal-binding</keyword>
<evidence type="ECO:0000256" key="2">
    <source>
        <dbReference type="ARBA" id="ARBA00022771"/>
    </source>
</evidence>
<evidence type="ECO:0000256" key="3">
    <source>
        <dbReference type="ARBA" id="ARBA00022833"/>
    </source>
</evidence>
<proteinExistence type="predicted"/>
<dbReference type="SMART" id="SM00575">
    <property type="entry name" value="ZnF_PMZ"/>
    <property type="match status" value="1"/>
</dbReference>
<dbReference type="Pfam" id="PF03108">
    <property type="entry name" value="DBD_Tnp_Mut"/>
    <property type="match status" value="1"/>
</dbReference>
<dbReference type="InterPro" id="IPR006564">
    <property type="entry name" value="Znf_PMZ"/>
</dbReference>
<dbReference type="PROSITE" id="PS50966">
    <property type="entry name" value="ZF_SWIM"/>
    <property type="match status" value="1"/>
</dbReference>
<dbReference type="Proteomes" id="UP001295469">
    <property type="component" value="Chromosome A03"/>
</dbReference>
<accession>A0A816VT59</accession>
<feature type="domain" description="SWIM-type" evidence="5">
    <location>
        <begin position="631"/>
        <end position="663"/>
    </location>
</feature>
<dbReference type="InterPro" id="IPR000270">
    <property type="entry name" value="PB1_dom"/>
</dbReference>
<dbReference type="InterPro" id="IPR007527">
    <property type="entry name" value="Znf_SWIM"/>
</dbReference>
<dbReference type="AlphaFoldDB" id="A0A816VT59"/>
<sequence>MATNNKVIAICRSGGEFVTNKDDGLLSYSGSGDAFAIDIDQTTSMSDFKTELAEYFGFGVETMTLKYFLPGNKKTLITISKDKDFMRMVKFSADAGTVEVFVMPQESGVVNVSNMPASRSSRTTASEGVVPVITAAGDDDIVDEDMTNDFQIDLAMPDESPLPCNFVLVDQKHHTAIQQWENVITGVDQRFNSFIEFRDALHKYSVAHGFAYKYKKNDSHRVSVKCKAQGCPWRITAARLSTTQLICIKKMNPRHTCERAVIKPGYRATRGWVRTILKEKLKAFPDYKPKDIAEDIKREYGIQLNYSQAWRAKEVAREQLQGSYKEAYSQLPLLCEKIKETNPGSIAVFATKEDSSFHRLFISFYASISGFKQGSRPLLFLDNAVLNSKYQGVMLIATASDAEDGVFPVAFAVVDAETEENWLWFLQQLKSALSESRRITFVADFQNGLKNAIPQVFEDAHHAYCLRQLAEKMNTDLKGQFSHEARRYMLNDFYSVAYATTPEGYCSALESMKNISPDACKWVTESEPHHWANALFQGERYNQMYSTFGLDFYSWVSEAHEFPITQMIDEFRAKMMQSIYTRQVQSRDWVTTLTPSNEEKLQKEMGLAHTLQVSPPEGSLFQVNGGDASINIVDIDQCDCDCKIWRLTGLPCSHAVAVIMCIEKSPYEYCSRYLTVESHRLMYAESIHPVPNMDRMMMEEAVEGLVAVTPPPTRRTPGRPKMKRVEPLDMIKRQLQCSKCKGLGHNKKTCKAD</sequence>
<keyword evidence="2 4" id="KW-0863">Zinc-finger</keyword>
<dbReference type="GO" id="GO:0008270">
    <property type="term" value="F:zinc ion binding"/>
    <property type="evidence" value="ECO:0007669"/>
    <property type="project" value="UniProtKB-KW"/>
</dbReference>
<reference evidence="6" key="1">
    <citation type="submission" date="2021-01" db="EMBL/GenBank/DDBJ databases">
        <authorList>
            <consortium name="Genoscope - CEA"/>
            <person name="William W."/>
        </authorList>
    </citation>
    <scope>NUCLEOTIDE SEQUENCE</scope>
</reference>
<dbReference type="SMART" id="SM00666">
    <property type="entry name" value="PB1"/>
    <property type="match status" value="1"/>
</dbReference>
<dbReference type="InterPro" id="IPR004332">
    <property type="entry name" value="Transposase_MuDR"/>
</dbReference>
<dbReference type="EMBL" id="HG994357">
    <property type="protein sequence ID" value="CAF2126582.1"/>
    <property type="molecule type" value="Genomic_DNA"/>
</dbReference>
<evidence type="ECO:0000259" key="5">
    <source>
        <dbReference type="PROSITE" id="PS50966"/>
    </source>
</evidence>
<protein>
    <submittedName>
        <fullName evidence="6">(rape) hypothetical protein</fullName>
    </submittedName>
</protein>
<dbReference type="Pfam" id="PF04434">
    <property type="entry name" value="SWIM"/>
    <property type="match status" value="1"/>
</dbReference>
<dbReference type="KEGG" id="bna:106389024"/>